<dbReference type="Pfam" id="PF02801">
    <property type="entry name" value="Ketoacyl-synt_C"/>
    <property type="match status" value="1"/>
</dbReference>
<dbReference type="SUPFAM" id="SSF55048">
    <property type="entry name" value="Probable ACP-binding domain of malonyl-CoA ACP transacylase"/>
    <property type="match status" value="1"/>
</dbReference>
<dbReference type="PROSITE" id="PS00606">
    <property type="entry name" value="KS3_1"/>
    <property type="match status" value="1"/>
</dbReference>
<dbReference type="PRINTS" id="PR01483">
    <property type="entry name" value="FASYNTHASE"/>
</dbReference>
<dbReference type="InterPro" id="IPR018201">
    <property type="entry name" value="Ketoacyl_synth_AS"/>
</dbReference>
<dbReference type="CDD" id="cd00833">
    <property type="entry name" value="PKS"/>
    <property type="match status" value="1"/>
</dbReference>
<comment type="caution">
    <text evidence="5">Lacks conserved residue(s) required for the propagation of feature annotation.</text>
</comment>
<organism evidence="8 9">
    <name type="scientific">Halochromatium glycolicum</name>
    <dbReference type="NCBI Taxonomy" id="85075"/>
    <lineage>
        <taxon>Bacteria</taxon>
        <taxon>Pseudomonadati</taxon>
        <taxon>Pseudomonadota</taxon>
        <taxon>Gammaproteobacteria</taxon>
        <taxon>Chromatiales</taxon>
        <taxon>Chromatiaceae</taxon>
        <taxon>Halochromatium</taxon>
    </lineage>
</organism>
<dbReference type="InterPro" id="IPR020807">
    <property type="entry name" value="PKS_DH"/>
</dbReference>
<dbReference type="Pfam" id="PF00109">
    <property type="entry name" value="ketoacyl-synt"/>
    <property type="match status" value="1"/>
</dbReference>
<dbReference type="Gene3D" id="3.10.129.110">
    <property type="entry name" value="Polyketide synthase dehydratase"/>
    <property type="match status" value="1"/>
</dbReference>
<evidence type="ECO:0000259" key="7">
    <source>
        <dbReference type="PROSITE" id="PS52019"/>
    </source>
</evidence>
<dbReference type="AlphaFoldDB" id="A0AAJ0U549"/>
<dbReference type="RefSeq" id="WP_338074173.1">
    <property type="nucleotide sequence ID" value="NZ_NRSJ01000023.1"/>
</dbReference>
<evidence type="ECO:0000259" key="6">
    <source>
        <dbReference type="PROSITE" id="PS52004"/>
    </source>
</evidence>
<dbReference type="InterPro" id="IPR003965">
    <property type="entry name" value="Fatty_acid_synthase"/>
</dbReference>
<dbReference type="Proteomes" id="UP001296776">
    <property type="component" value="Unassembled WGS sequence"/>
</dbReference>
<keyword evidence="9" id="KW-1185">Reference proteome</keyword>
<dbReference type="PROSITE" id="PS52004">
    <property type="entry name" value="KS3_2"/>
    <property type="match status" value="1"/>
</dbReference>
<keyword evidence="2" id="KW-0596">Phosphopantetheine</keyword>
<dbReference type="SMART" id="SM00826">
    <property type="entry name" value="PKS_DH"/>
    <property type="match status" value="1"/>
</dbReference>
<dbReference type="InterPro" id="IPR049552">
    <property type="entry name" value="PKS_DH_N"/>
</dbReference>
<feature type="region of interest" description="N-terminal hotdog fold" evidence="5">
    <location>
        <begin position="899"/>
        <end position="1041"/>
    </location>
</feature>
<evidence type="ECO:0000256" key="2">
    <source>
        <dbReference type="ARBA" id="ARBA00022450"/>
    </source>
</evidence>
<dbReference type="Gene3D" id="3.30.70.3290">
    <property type="match status" value="1"/>
</dbReference>
<dbReference type="GO" id="GO:0004312">
    <property type="term" value="F:fatty acid synthase activity"/>
    <property type="evidence" value="ECO:0007669"/>
    <property type="project" value="InterPro"/>
</dbReference>
<dbReference type="InterPro" id="IPR016036">
    <property type="entry name" value="Malonyl_transacylase_ACP-bd"/>
</dbReference>
<dbReference type="InterPro" id="IPR014031">
    <property type="entry name" value="Ketoacyl_synth_C"/>
</dbReference>
<dbReference type="PANTHER" id="PTHR43775:SF37">
    <property type="entry name" value="SI:DKEY-61P9.11"/>
    <property type="match status" value="1"/>
</dbReference>
<dbReference type="Pfam" id="PF21089">
    <property type="entry name" value="PKS_DH_N"/>
    <property type="match status" value="1"/>
</dbReference>
<dbReference type="EMBL" id="NRSJ01000023">
    <property type="protein sequence ID" value="MBK1705488.1"/>
    <property type="molecule type" value="Genomic_DNA"/>
</dbReference>
<evidence type="ECO:0000313" key="9">
    <source>
        <dbReference type="Proteomes" id="UP001296776"/>
    </source>
</evidence>
<name>A0AAJ0U549_9GAMM</name>
<keyword evidence="4" id="KW-0808">Transferase</keyword>
<evidence type="ECO:0000256" key="4">
    <source>
        <dbReference type="ARBA" id="ARBA00022679"/>
    </source>
</evidence>
<dbReference type="Pfam" id="PF22621">
    <property type="entry name" value="CurL-like_PKS_C"/>
    <property type="match status" value="1"/>
</dbReference>
<feature type="domain" description="Ketosynthase family 3 (KS3)" evidence="6">
    <location>
        <begin position="35"/>
        <end position="458"/>
    </location>
</feature>
<proteinExistence type="predicted"/>
<dbReference type="SUPFAM" id="SSF53901">
    <property type="entry name" value="Thiolase-like"/>
    <property type="match status" value="1"/>
</dbReference>
<reference evidence="8" key="2">
    <citation type="journal article" date="2020" name="Microorganisms">
        <title>Osmotic Adaptation and Compatible Solute Biosynthesis of Phototrophic Bacteria as Revealed from Genome Analyses.</title>
        <authorList>
            <person name="Imhoff J.F."/>
            <person name="Rahn T."/>
            <person name="Kunzel S."/>
            <person name="Keller A."/>
            <person name="Neulinger S.C."/>
        </authorList>
    </citation>
    <scope>NUCLEOTIDE SEQUENCE</scope>
    <source>
        <strain evidence="8">DSM 11080</strain>
    </source>
</reference>
<feature type="domain" description="PKS/mFAS DH" evidence="7">
    <location>
        <begin position="899"/>
        <end position="1051"/>
    </location>
</feature>
<dbReference type="PROSITE" id="PS52019">
    <property type="entry name" value="PKS_MFAS_DH"/>
    <property type="match status" value="1"/>
</dbReference>
<reference evidence="8" key="1">
    <citation type="submission" date="2017-08" db="EMBL/GenBank/DDBJ databases">
        <authorList>
            <person name="Imhoff J.F."/>
            <person name="Rahn T."/>
            <person name="Kuenzel S."/>
            <person name="Neulinger S.C."/>
        </authorList>
    </citation>
    <scope>NUCLEOTIDE SEQUENCE</scope>
    <source>
        <strain evidence="8">DSM 11080</strain>
    </source>
</reference>
<comment type="pathway">
    <text evidence="1">Lipid metabolism; fatty acid biosynthesis.</text>
</comment>
<dbReference type="InterPro" id="IPR049900">
    <property type="entry name" value="PKS_mFAS_DH"/>
</dbReference>
<dbReference type="InterPro" id="IPR001227">
    <property type="entry name" value="Ac_transferase_dom_sf"/>
</dbReference>
<evidence type="ECO:0000313" key="8">
    <source>
        <dbReference type="EMBL" id="MBK1705488.1"/>
    </source>
</evidence>
<dbReference type="InterPro" id="IPR016035">
    <property type="entry name" value="Acyl_Trfase/lysoPLipase"/>
</dbReference>
<protein>
    <recommendedName>
        <fullName evidence="10">Acyl transferase domain-containing protein</fullName>
    </recommendedName>
</protein>
<keyword evidence="3" id="KW-0597">Phosphoprotein</keyword>
<evidence type="ECO:0008006" key="10">
    <source>
        <dbReference type="Google" id="ProtNLM"/>
    </source>
</evidence>
<dbReference type="GO" id="GO:0005835">
    <property type="term" value="C:fatty acid synthase complex"/>
    <property type="evidence" value="ECO:0007669"/>
    <property type="project" value="InterPro"/>
</dbReference>
<dbReference type="InterPro" id="IPR014030">
    <property type="entry name" value="Ketoacyl_synth_N"/>
</dbReference>
<dbReference type="GO" id="GO:0006633">
    <property type="term" value="P:fatty acid biosynthetic process"/>
    <property type="evidence" value="ECO:0007669"/>
    <property type="project" value="InterPro"/>
</dbReference>
<sequence length="1051" mass="113095">MTTAGTTSSMPDEARVSAVLAAARSKLEEVHRLRFEPIAITGIACRFPGPPGLRGFDSMLQAGAHAIREIPAERIDPSVLPSPRFAGLLDLEYDRFDPRFFGLSLREARRMDPQQRMLLELAWEALESAAIAPESLRGSRTGVFLGIGQNDHALRVFREPPEKIDVYDGTGNGFAFAAGRISHVFDLQGPNLAIDTACSASLVALHQAILSLRNGESTLALVGGIQRILSPEVTVFLRKSGALAPDGRSKAFAATADGFGRGEGGAMIVLKRLSDAQKDNDRIVAIVRGTAIGHGGASGGLTIPNGDAQTDLLRSALANARLAPDEIDFVEAHGTGTPLGDPIELRALGEVFGKARGHAGPLGVGSVKANIGHLEAAAGVAGIIKVVLALEKEIFPPQPAFGAPTQRVDWEALGLELVTTHRPWPRENARDDAPRSTRRALVSAFGMAGSNACAVIEEAPRGAGIKDADRPTEGNHHVICLSAGSREALEQLVTETVRYLGSHPDLDIPGLARTTQTGRSHLPYRVSISGNTLPDIIQGLTTAPRRRAGGQRPRIAFLFTGQGSQYAGMGSDLFATEPRFRQTLEHCQDVLRTTHALETQAWDSTELTAVMDGRSAGLIDRTLWTQPALYALECALVDLLAAWGVRPDIVAGHSVGEFAAAYAAGLFELEAGLRLVAARALAMEQTHAVGRMIDVNTDQATAIAAIQDFANEVSIAAINGPRRLVLSGASAAIDTLERQLTAAGCSVRSLVVSHPFHSPLMQSACGPIVSAAKRVEHRSARIDFISGVDAARTRSLEPDYWGRQAVAPVRFAGVVDTLLGADVDAIIEIGPRPVLLSFVRACAQGRPLPPLLAAMDTPGVDDKGRTLCHMLSELHGVGVAIDWHHYRSTRPARPVELVHTPYDRQSFNLSEEERTQDVNRLLVREYVLDETQLRGTDEHRLDGNPFAPGVTYTEMVRSLIHDAFGSVEHWLEDVVYQAIFFFPPERRRAVRVSLDLEASEPVTDARSGFKAAGFRVHSRDAEGGDWTCHAQGRVRFESPVEPNPQALSRHD</sequence>
<dbReference type="SUPFAM" id="SSF52151">
    <property type="entry name" value="FabD/lysophospholipase-like"/>
    <property type="match status" value="1"/>
</dbReference>
<evidence type="ECO:0000256" key="3">
    <source>
        <dbReference type="ARBA" id="ARBA00022553"/>
    </source>
</evidence>
<gene>
    <name evidence="8" type="ORF">CKO40_13230</name>
</gene>
<dbReference type="Pfam" id="PF00698">
    <property type="entry name" value="Acyl_transf_1"/>
    <property type="match status" value="1"/>
</dbReference>
<dbReference type="InterPro" id="IPR042104">
    <property type="entry name" value="PKS_dehydratase_sf"/>
</dbReference>
<dbReference type="InterPro" id="IPR014043">
    <property type="entry name" value="Acyl_transferase_dom"/>
</dbReference>
<dbReference type="InterPro" id="IPR016039">
    <property type="entry name" value="Thiolase-like"/>
</dbReference>
<accession>A0AAJ0U549</accession>
<dbReference type="InterPro" id="IPR020841">
    <property type="entry name" value="PKS_Beta-ketoAc_synthase_dom"/>
</dbReference>
<dbReference type="PANTHER" id="PTHR43775">
    <property type="entry name" value="FATTY ACID SYNTHASE"/>
    <property type="match status" value="1"/>
</dbReference>
<dbReference type="SMART" id="SM00827">
    <property type="entry name" value="PKS_AT"/>
    <property type="match status" value="1"/>
</dbReference>
<evidence type="ECO:0000256" key="5">
    <source>
        <dbReference type="PROSITE-ProRule" id="PRU01363"/>
    </source>
</evidence>
<dbReference type="SMART" id="SM00825">
    <property type="entry name" value="PKS_KS"/>
    <property type="match status" value="1"/>
</dbReference>
<dbReference type="InterPro" id="IPR050091">
    <property type="entry name" value="PKS_NRPS_Biosynth_Enz"/>
</dbReference>
<dbReference type="GO" id="GO:0004315">
    <property type="term" value="F:3-oxoacyl-[acyl-carrier-protein] synthase activity"/>
    <property type="evidence" value="ECO:0007669"/>
    <property type="project" value="InterPro"/>
</dbReference>
<dbReference type="Gene3D" id="3.40.47.10">
    <property type="match status" value="1"/>
</dbReference>
<dbReference type="Gene3D" id="3.40.366.10">
    <property type="entry name" value="Malonyl-Coenzyme A Acyl Carrier Protein, domain 2"/>
    <property type="match status" value="1"/>
</dbReference>
<comment type="caution">
    <text evidence="8">The sequence shown here is derived from an EMBL/GenBank/DDBJ whole genome shotgun (WGS) entry which is preliminary data.</text>
</comment>
<evidence type="ECO:0000256" key="1">
    <source>
        <dbReference type="ARBA" id="ARBA00005194"/>
    </source>
</evidence>